<dbReference type="Proteomes" id="UP000001396">
    <property type="component" value="Unassembled WGS sequence"/>
</dbReference>
<keyword evidence="10" id="KW-1185">Reference proteome</keyword>
<accession>D3BE49</accession>
<dbReference type="GO" id="GO:0005654">
    <property type="term" value="C:nucleoplasm"/>
    <property type="evidence" value="ECO:0007669"/>
    <property type="project" value="TreeGrafter"/>
</dbReference>
<feature type="region of interest" description="Disordered" evidence="8">
    <location>
        <begin position="376"/>
        <end position="456"/>
    </location>
</feature>
<comment type="similarity">
    <text evidence="2">Belongs to the NASP family.</text>
</comment>
<comment type="subcellular location">
    <subcellularLocation>
        <location evidence="1">Nucleus</location>
    </subcellularLocation>
</comment>
<evidence type="ECO:0000256" key="6">
    <source>
        <dbReference type="PROSITE-ProRule" id="PRU00339"/>
    </source>
</evidence>
<dbReference type="FunCoup" id="D3BE49">
    <property type="interactions" value="1"/>
</dbReference>
<organism evidence="9 10">
    <name type="scientific">Heterostelium pallidum (strain ATCC 26659 / Pp 5 / PN500)</name>
    <name type="common">Cellular slime mold</name>
    <name type="synonym">Polysphondylium pallidum</name>
    <dbReference type="NCBI Taxonomy" id="670386"/>
    <lineage>
        <taxon>Eukaryota</taxon>
        <taxon>Amoebozoa</taxon>
        <taxon>Evosea</taxon>
        <taxon>Eumycetozoa</taxon>
        <taxon>Dictyostelia</taxon>
        <taxon>Acytosteliales</taxon>
        <taxon>Acytosteliaceae</taxon>
        <taxon>Heterostelium</taxon>
    </lineage>
</organism>
<keyword evidence="5" id="KW-0539">Nucleus</keyword>
<evidence type="ECO:0000256" key="3">
    <source>
        <dbReference type="ARBA" id="ARBA00022737"/>
    </source>
</evidence>
<reference evidence="9 10" key="1">
    <citation type="journal article" date="2011" name="Genome Res.">
        <title>Phylogeny-wide analysis of social amoeba genomes highlights ancient origins for complex intercellular communication.</title>
        <authorList>
            <person name="Heidel A.J."/>
            <person name="Lawal H.M."/>
            <person name="Felder M."/>
            <person name="Schilde C."/>
            <person name="Helps N.R."/>
            <person name="Tunggal B."/>
            <person name="Rivero F."/>
            <person name="John U."/>
            <person name="Schleicher M."/>
            <person name="Eichinger L."/>
            <person name="Platzer M."/>
            <person name="Noegel A.A."/>
            <person name="Schaap P."/>
            <person name="Gloeckner G."/>
        </authorList>
    </citation>
    <scope>NUCLEOTIDE SEQUENCE [LARGE SCALE GENOMIC DNA]</scope>
    <source>
        <strain evidence="10">ATCC 26659 / Pp 5 / PN500</strain>
    </source>
</reference>
<keyword evidence="3" id="KW-0677">Repeat</keyword>
<dbReference type="EMBL" id="ADBJ01000031">
    <property type="protein sequence ID" value="EFA80180.1"/>
    <property type="molecule type" value="Genomic_DNA"/>
</dbReference>
<feature type="compositionally biased region" description="Low complexity" evidence="8">
    <location>
        <begin position="391"/>
        <end position="411"/>
    </location>
</feature>
<keyword evidence="7" id="KW-0175">Coiled coil</keyword>
<dbReference type="SMART" id="SM00028">
    <property type="entry name" value="TPR"/>
    <property type="match status" value="2"/>
</dbReference>
<dbReference type="InParanoid" id="D3BE49"/>
<dbReference type="AlphaFoldDB" id="D3BE49"/>
<feature type="compositionally biased region" description="Low complexity" evidence="8">
    <location>
        <begin position="1"/>
        <end position="18"/>
    </location>
</feature>
<feature type="compositionally biased region" description="Low complexity" evidence="8">
    <location>
        <begin position="422"/>
        <end position="445"/>
    </location>
</feature>
<comment type="caution">
    <text evidence="9">The sequence shown here is derived from an EMBL/GenBank/DDBJ whole genome shotgun (WGS) entry which is preliminary data.</text>
</comment>
<evidence type="ECO:0000256" key="7">
    <source>
        <dbReference type="SAM" id="Coils"/>
    </source>
</evidence>
<feature type="compositionally biased region" description="Acidic residues" evidence="8">
    <location>
        <begin position="101"/>
        <end position="113"/>
    </location>
</feature>
<feature type="coiled-coil region" evidence="7">
    <location>
        <begin position="226"/>
        <end position="253"/>
    </location>
</feature>
<dbReference type="STRING" id="670386.D3BE49"/>
<dbReference type="GeneID" id="31362483"/>
<dbReference type="OMA" id="MGTANTG"/>
<dbReference type="PANTHER" id="PTHR15081:SF1">
    <property type="entry name" value="NUCLEAR AUTOANTIGENIC SPERM PROTEIN"/>
    <property type="match status" value="1"/>
</dbReference>
<dbReference type="InterPro" id="IPR019734">
    <property type="entry name" value="TPR_rpt"/>
</dbReference>
<dbReference type="PROSITE" id="PS50005">
    <property type="entry name" value="TPR"/>
    <property type="match status" value="1"/>
</dbReference>
<dbReference type="Gene3D" id="1.25.40.10">
    <property type="entry name" value="Tetratricopeptide repeat domain"/>
    <property type="match status" value="1"/>
</dbReference>
<protein>
    <recommendedName>
        <fullName evidence="11">Tetratricopeptide SHNi-TPR domain-containing protein</fullName>
    </recommendedName>
</protein>
<evidence type="ECO:0000256" key="5">
    <source>
        <dbReference type="ARBA" id="ARBA00023242"/>
    </source>
</evidence>
<evidence type="ECO:0000256" key="2">
    <source>
        <dbReference type="ARBA" id="ARBA00008402"/>
    </source>
</evidence>
<dbReference type="InterPro" id="IPR011990">
    <property type="entry name" value="TPR-like_helical_dom_sf"/>
</dbReference>
<feature type="compositionally biased region" description="Basic and acidic residues" evidence="8">
    <location>
        <begin position="128"/>
        <end position="140"/>
    </location>
</feature>
<dbReference type="GO" id="GO:0034080">
    <property type="term" value="P:CENP-A containing chromatin assembly"/>
    <property type="evidence" value="ECO:0007669"/>
    <property type="project" value="TreeGrafter"/>
</dbReference>
<dbReference type="GO" id="GO:0042393">
    <property type="term" value="F:histone binding"/>
    <property type="evidence" value="ECO:0007669"/>
    <property type="project" value="TreeGrafter"/>
</dbReference>
<gene>
    <name evidence="9" type="ORF">PPL_07002</name>
</gene>
<proteinExistence type="inferred from homology"/>
<dbReference type="InterPro" id="IPR051730">
    <property type="entry name" value="NASP-like"/>
</dbReference>
<evidence type="ECO:0000313" key="10">
    <source>
        <dbReference type="Proteomes" id="UP000001396"/>
    </source>
</evidence>
<dbReference type="RefSeq" id="XP_020432300.1">
    <property type="nucleotide sequence ID" value="XM_020577852.1"/>
</dbReference>
<evidence type="ECO:0000256" key="1">
    <source>
        <dbReference type="ARBA" id="ARBA00004123"/>
    </source>
</evidence>
<feature type="region of interest" description="Disordered" evidence="8">
    <location>
        <begin position="1"/>
        <end position="20"/>
    </location>
</feature>
<evidence type="ECO:0000256" key="4">
    <source>
        <dbReference type="ARBA" id="ARBA00022803"/>
    </source>
</evidence>
<evidence type="ECO:0000313" key="9">
    <source>
        <dbReference type="EMBL" id="EFA80180.1"/>
    </source>
</evidence>
<dbReference type="SUPFAM" id="SSF48452">
    <property type="entry name" value="TPR-like"/>
    <property type="match status" value="1"/>
</dbReference>
<sequence>MDSTTTTTTTSTTSTNSNVNIQRDTEVANAKGKIIVAQSLYDEGDFVSCCELLGSCLSTLTEIHGEMSIDVAPVYVKYGRALLFSYKTNESDVLGSKLQDQEQEQEQSSESETETTKSAAKSKTKTVLPKEDSIDDKPHLEEDDDEEEEEEEGTTTTAAATTSNNNNNENEDDPRITALKQQAQSDAETLELSWEVIELARLIYEKDQADNGTNRYKELSDIHMLIADVLVELENLDDALKEYEYALELRKKNDKENERTQAEVLYYIGLVYQIKNESKLAEDAYRRATDILSKSLERLQNMPEPPIDDIQDLKNVMFELQLKLDEVVPIDTSKEPVPKELENAPTEITISTSASDQTVAPGTEVKRLGTVGKATKKLTLDPTGSSPVKQTSTNSTTTTTTAPAEENNAATKSKRRLEDMMSGGESISISTGPTSTPSSAVPTPTNEVEKKQKVEH</sequence>
<keyword evidence="4 6" id="KW-0802">TPR repeat</keyword>
<feature type="compositionally biased region" description="Basic and acidic residues" evidence="8">
    <location>
        <begin position="447"/>
        <end position="456"/>
    </location>
</feature>
<feature type="compositionally biased region" description="Low complexity" evidence="8">
    <location>
        <begin position="154"/>
        <end position="168"/>
    </location>
</feature>
<name>D3BE49_HETP5</name>
<evidence type="ECO:0008006" key="11">
    <source>
        <dbReference type="Google" id="ProtNLM"/>
    </source>
</evidence>
<feature type="repeat" description="TPR" evidence="6">
    <location>
        <begin position="220"/>
        <end position="253"/>
    </location>
</feature>
<dbReference type="GO" id="GO:0006335">
    <property type="term" value="P:DNA replication-dependent chromatin assembly"/>
    <property type="evidence" value="ECO:0007669"/>
    <property type="project" value="TreeGrafter"/>
</dbReference>
<feature type="region of interest" description="Disordered" evidence="8">
    <location>
        <begin position="95"/>
        <end position="173"/>
    </location>
</feature>
<feature type="compositionally biased region" description="Acidic residues" evidence="8">
    <location>
        <begin position="141"/>
        <end position="153"/>
    </location>
</feature>
<dbReference type="Pfam" id="PF13424">
    <property type="entry name" value="TPR_12"/>
    <property type="match status" value="1"/>
</dbReference>
<evidence type="ECO:0000256" key="8">
    <source>
        <dbReference type="SAM" id="MobiDB-lite"/>
    </source>
</evidence>
<dbReference type="PANTHER" id="PTHR15081">
    <property type="entry name" value="NUCLEAR AUTOANTIGENIC SPERM PROTEIN NASP -RELATED"/>
    <property type="match status" value="1"/>
</dbReference>